<dbReference type="Proteomes" id="UP001596302">
    <property type="component" value="Unassembled WGS sequence"/>
</dbReference>
<reference evidence="2" key="1">
    <citation type="journal article" date="2019" name="Int. J. Syst. Evol. Microbiol.">
        <title>The Global Catalogue of Microorganisms (GCM) 10K type strain sequencing project: providing services to taxonomists for standard genome sequencing and annotation.</title>
        <authorList>
            <consortium name="The Broad Institute Genomics Platform"/>
            <consortium name="The Broad Institute Genome Sequencing Center for Infectious Disease"/>
            <person name="Wu L."/>
            <person name="Ma J."/>
        </authorList>
    </citation>
    <scope>NUCLEOTIDE SEQUENCE [LARGE SCALE GENOMIC DNA]</scope>
    <source>
        <strain evidence="2">CCM 8391</strain>
    </source>
</reference>
<accession>A0ABW1J8U8</accession>
<evidence type="ECO:0008006" key="3">
    <source>
        <dbReference type="Google" id="ProtNLM"/>
    </source>
</evidence>
<proteinExistence type="predicted"/>
<evidence type="ECO:0000313" key="1">
    <source>
        <dbReference type="EMBL" id="MFC5996955.1"/>
    </source>
</evidence>
<name>A0ABW1J8U8_9PSEU</name>
<comment type="caution">
    <text evidence="1">The sequence shown here is derived from an EMBL/GenBank/DDBJ whole genome shotgun (WGS) entry which is preliminary data.</text>
</comment>
<evidence type="ECO:0000313" key="2">
    <source>
        <dbReference type="Proteomes" id="UP001596302"/>
    </source>
</evidence>
<dbReference type="EMBL" id="JBHSQW010000044">
    <property type="protein sequence ID" value="MFC5996955.1"/>
    <property type="molecule type" value="Genomic_DNA"/>
</dbReference>
<sequence length="100" mass="11372">MDKVTLRLDGKPYTVEADPHQFTAAELNAVERHTGMTVREWRDKLMDRGGSTLAWTALAWIAKRRAGEYVKWHDFEDDLKVLELLESVEFGSGEPEPPTG</sequence>
<gene>
    <name evidence="1" type="ORF">ACFQE5_22345</name>
</gene>
<organism evidence="1 2">
    <name type="scientific">Pseudonocardia hispaniensis</name>
    <dbReference type="NCBI Taxonomy" id="904933"/>
    <lineage>
        <taxon>Bacteria</taxon>
        <taxon>Bacillati</taxon>
        <taxon>Actinomycetota</taxon>
        <taxon>Actinomycetes</taxon>
        <taxon>Pseudonocardiales</taxon>
        <taxon>Pseudonocardiaceae</taxon>
        <taxon>Pseudonocardia</taxon>
    </lineage>
</organism>
<protein>
    <recommendedName>
        <fullName evidence="3">Tail assembly chaperone</fullName>
    </recommendedName>
</protein>
<keyword evidence="2" id="KW-1185">Reference proteome</keyword>